<comment type="caution">
    <text evidence="6">The sequence shown here is derived from an EMBL/GenBank/DDBJ whole genome shotgun (WGS) entry which is preliminary data.</text>
</comment>
<reference evidence="6" key="1">
    <citation type="journal article" date="2023" name="Science">
        <title>Genome structures resolve the early diversification of teleost fishes.</title>
        <authorList>
            <person name="Parey E."/>
            <person name="Louis A."/>
            <person name="Montfort J."/>
            <person name="Bouchez O."/>
            <person name="Roques C."/>
            <person name="Iampietro C."/>
            <person name="Lluch J."/>
            <person name="Castinel A."/>
            <person name="Donnadieu C."/>
            <person name="Desvignes T."/>
            <person name="Floi Bucao C."/>
            <person name="Jouanno E."/>
            <person name="Wen M."/>
            <person name="Mejri S."/>
            <person name="Dirks R."/>
            <person name="Jansen H."/>
            <person name="Henkel C."/>
            <person name="Chen W.J."/>
            <person name="Zahm M."/>
            <person name="Cabau C."/>
            <person name="Klopp C."/>
            <person name="Thompson A.W."/>
            <person name="Robinson-Rechavi M."/>
            <person name="Braasch I."/>
            <person name="Lecointre G."/>
            <person name="Bobe J."/>
            <person name="Postlethwait J.H."/>
            <person name="Berthelot C."/>
            <person name="Roest Crollius H."/>
            <person name="Guiguen Y."/>
        </authorList>
    </citation>
    <scope>NUCLEOTIDE SEQUENCE</scope>
    <source>
        <strain evidence="6">WJC10195</strain>
    </source>
</reference>
<feature type="compositionally biased region" description="Polar residues" evidence="4">
    <location>
        <begin position="1194"/>
        <end position="1203"/>
    </location>
</feature>
<dbReference type="InterPro" id="IPR016024">
    <property type="entry name" value="ARM-type_fold"/>
</dbReference>
<dbReference type="FunFam" id="1.25.40.180:FF:000068">
    <property type="entry name" value="Eukaryotic translation initiation factor 4 gamma 1-like Protein"/>
    <property type="match status" value="1"/>
</dbReference>
<dbReference type="InterPro" id="IPR003890">
    <property type="entry name" value="MIF4G-like_typ-3"/>
</dbReference>
<dbReference type="Proteomes" id="UP001152622">
    <property type="component" value="Chromosome 12"/>
</dbReference>
<evidence type="ECO:0000259" key="5">
    <source>
        <dbReference type="SMART" id="SM00543"/>
    </source>
</evidence>
<sequence length="1227" mass="137907">MGIQQDRRIQVCRDNITGDLPARILYSREELLQLQYSVTPPPDIPDEIRRREQGDRNGTWRTISHVPFKARNTWKPSMRKDGVEHHPQTTTVTETRKIIGGVSFSSDVRLHVVQNAWKPSNRKAKVEQDPEKTAMQELFGQMRSILNKLTPERFEKLMKQVSELSINTEDHLEGIGNMVFEKAIGEAKFTSTYANMCHYLKELTVPCLDPSFQLNFRLLMLHLCRKEFFRVNGDGKILEKELQDLNAANTEEESLHLKEELGAKVIAHRRRAVGTMKFLGELFKLNMVRDVVILGCVSTYLDTQSEEALECLCCLITTTGTALDCENVKPQMDGYFSQLNQILKEGKSTSRVRFMLQDVMDLRQNNWVPRRYEQGPKIISQVHEETELEILLGKMQLLSISTELAQAEQVQSIIPTELAQAEQVQSIIATELAQAEQVQSIIATELAQAEQVQCSTISTPMNNWVPRRYEQGPKIISQVHEEAELEILLGKMQLLSISTELAQAEQVQSIIATELAQEEQVQSTISTELAQAEQVQSTISTPMVHEEAELEILLGKMQLLSISTELAQAEQVQSTIATELAQAEQVQSTISTELAVAEQVQSTITELAQAEQVQTTISTKLALAEQVQSTITELAQAEQVQSTIATELAQAEQVKSTITELAQAEQVQSTISTELAQAEQVQTTISTELAQAEQVQTTIATELALAEQVQSTITEFAQAEQVQTTISTELAQAEQVQSTITELAQAEQVQSTIATELAQAEQVQSTIATKLAQAEQVKSTITELAQAEQVQSTISTELAQAEQVQTTISTELGQAEQVQTTITELAQAEQVQSTISTELAQAEQVQTTISTELGQAEQVQTTISTELAQAARDQRTIYTPMVQGTETLKIISNVSFSHDVKLHVVQNAWRPSFRQAKVDQDPEMTVTQELFRRMRSILNKVTPEMFEQLVKQVAELQMDTTERLQGVVDIIFEKAICEPKFASTYARMCHCLKELHAPINDCPEVTLHFQQAILHRCWMQFNERAEEEANVTAQRRRSIGNMTFLGELFKLEMAEEYFMHRCITTLLDSQEEALLECLCCLLSTIGSKLDCDKAKCHMDKYTRQMEQILKAGKTSSRISFMVKDIMDLRQNNWVPRNSDQGPKTIRQVHKQAELERSKGHGKEERSSRGGPHPAWRHGTQQQNEGVKTAESEQHTPINSSQKSAFFAPRTIRYVNTLLQPSPTPRYA</sequence>
<dbReference type="Gene3D" id="1.25.40.180">
    <property type="match status" value="2"/>
</dbReference>
<keyword evidence="7" id="KW-1185">Reference proteome</keyword>
<dbReference type="GO" id="GO:0016281">
    <property type="term" value="C:eukaryotic translation initiation factor 4F complex"/>
    <property type="evidence" value="ECO:0007669"/>
    <property type="project" value="TreeGrafter"/>
</dbReference>
<evidence type="ECO:0000256" key="3">
    <source>
        <dbReference type="ARBA" id="ARBA00022917"/>
    </source>
</evidence>
<evidence type="ECO:0000313" key="7">
    <source>
        <dbReference type="Proteomes" id="UP001152622"/>
    </source>
</evidence>
<feature type="domain" description="MIF4G" evidence="5">
    <location>
        <begin position="139"/>
        <end position="366"/>
    </location>
</feature>
<evidence type="ECO:0000256" key="2">
    <source>
        <dbReference type="ARBA" id="ARBA00022540"/>
    </source>
</evidence>
<name>A0A9Q1IKN5_SYNKA</name>
<proteinExistence type="inferred from homology"/>
<dbReference type="GO" id="GO:0003743">
    <property type="term" value="F:translation initiation factor activity"/>
    <property type="evidence" value="ECO:0007669"/>
    <property type="project" value="UniProtKB-KW"/>
</dbReference>
<dbReference type="Pfam" id="PF02854">
    <property type="entry name" value="MIF4G"/>
    <property type="match status" value="2"/>
</dbReference>
<feature type="region of interest" description="Disordered" evidence="4">
    <location>
        <begin position="1132"/>
        <end position="1206"/>
    </location>
</feature>
<dbReference type="SUPFAM" id="SSF48371">
    <property type="entry name" value="ARM repeat"/>
    <property type="match status" value="2"/>
</dbReference>
<dbReference type="PANTHER" id="PTHR23253:SF9">
    <property type="entry name" value="EUKARYOTIC TRANSLATION INITIATION FACTOR 4 GAMMA 2"/>
    <property type="match status" value="1"/>
</dbReference>
<protein>
    <recommendedName>
        <fullName evidence="5">MIF4G domain-containing protein</fullName>
    </recommendedName>
</protein>
<evidence type="ECO:0000256" key="1">
    <source>
        <dbReference type="ARBA" id="ARBA00005775"/>
    </source>
</evidence>
<feature type="compositionally biased region" description="Basic and acidic residues" evidence="4">
    <location>
        <begin position="1150"/>
        <end position="1167"/>
    </location>
</feature>
<dbReference type="OrthoDB" id="9908496at2759"/>
<feature type="domain" description="MIF4G" evidence="5">
    <location>
        <begin position="931"/>
        <end position="1132"/>
    </location>
</feature>
<evidence type="ECO:0000313" key="6">
    <source>
        <dbReference type="EMBL" id="KAJ8345430.1"/>
    </source>
</evidence>
<dbReference type="SMART" id="SM00543">
    <property type="entry name" value="MIF4G"/>
    <property type="match status" value="2"/>
</dbReference>
<dbReference type="GO" id="GO:0003729">
    <property type="term" value="F:mRNA binding"/>
    <property type="evidence" value="ECO:0007669"/>
    <property type="project" value="TreeGrafter"/>
</dbReference>
<keyword evidence="3" id="KW-0648">Protein biosynthesis</keyword>
<feature type="compositionally biased region" description="Polar residues" evidence="4">
    <location>
        <begin position="1132"/>
        <end position="1141"/>
    </location>
</feature>
<dbReference type="PANTHER" id="PTHR23253">
    <property type="entry name" value="EUKARYOTIC TRANSLATION INITIATION FACTOR 4 GAMMA"/>
    <property type="match status" value="1"/>
</dbReference>
<dbReference type="AlphaFoldDB" id="A0A9Q1IKN5"/>
<evidence type="ECO:0000256" key="4">
    <source>
        <dbReference type="SAM" id="MobiDB-lite"/>
    </source>
</evidence>
<dbReference type="EMBL" id="JAINUF010000012">
    <property type="protein sequence ID" value="KAJ8345430.1"/>
    <property type="molecule type" value="Genomic_DNA"/>
</dbReference>
<accession>A0A9Q1IKN5</accession>
<keyword evidence="2" id="KW-0396">Initiation factor</keyword>
<gene>
    <name evidence="6" type="ORF">SKAU_G00296230</name>
</gene>
<comment type="similarity">
    <text evidence="1">Belongs to the eukaryotic initiation factor 4G family.</text>
</comment>
<organism evidence="6 7">
    <name type="scientific">Synaphobranchus kaupii</name>
    <name type="common">Kaup's arrowtooth eel</name>
    <dbReference type="NCBI Taxonomy" id="118154"/>
    <lineage>
        <taxon>Eukaryota</taxon>
        <taxon>Metazoa</taxon>
        <taxon>Chordata</taxon>
        <taxon>Craniata</taxon>
        <taxon>Vertebrata</taxon>
        <taxon>Euteleostomi</taxon>
        <taxon>Actinopterygii</taxon>
        <taxon>Neopterygii</taxon>
        <taxon>Teleostei</taxon>
        <taxon>Anguilliformes</taxon>
        <taxon>Synaphobranchidae</taxon>
        <taxon>Synaphobranchus</taxon>
    </lineage>
</organism>